<dbReference type="PANTHER" id="PTHR33204:SF29">
    <property type="entry name" value="TRANSCRIPTIONAL REGULATOR"/>
    <property type="match status" value="1"/>
</dbReference>
<evidence type="ECO:0000259" key="4">
    <source>
        <dbReference type="PROSITE" id="PS51118"/>
    </source>
</evidence>
<dbReference type="Proteomes" id="UP001595935">
    <property type="component" value="Unassembled WGS sequence"/>
</dbReference>
<dbReference type="Gene3D" id="1.10.10.10">
    <property type="entry name" value="Winged helix-like DNA-binding domain superfamily/Winged helix DNA-binding domain"/>
    <property type="match status" value="1"/>
</dbReference>
<reference evidence="6" key="1">
    <citation type="journal article" date="2019" name="Int. J. Syst. Evol. Microbiol.">
        <title>The Global Catalogue of Microorganisms (GCM) 10K type strain sequencing project: providing services to taxonomists for standard genome sequencing and annotation.</title>
        <authorList>
            <consortium name="The Broad Institute Genomics Platform"/>
            <consortium name="The Broad Institute Genome Sequencing Center for Infectious Disease"/>
            <person name="Wu L."/>
            <person name="Ma J."/>
        </authorList>
    </citation>
    <scope>NUCLEOTIDE SEQUENCE [LARGE SCALE GENOMIC DNA]</scope>
    <source>
        <strain evidence="6">WYCCWR 13023</strain>
    </source>
</reference>
<dbReference type="Pfam" id="PF01638">
    <property type="entry name" value="HxlR"/>
    <property type="match status" value="1"/>
</dbReference>
<dbReference type="RefSeq" id="WP_246522161.1">
    <property type="nucleotide sequence ID" value="NZ_JAGYWA010000002.1"/>
</dbReference>
<feature type="domain" description="HTH hxlR-type" evidence="4">
    <location>
        <begin position="12"/>
        <end position="116"/>
    </location>
</feature>
<keyword evidence="6" id="KW-1185">Reference proteome</keyword>
<dbReference type="InterPro" id="IPR036390">
    <property type="entry name" value="WH_DNA-bd_sf"/>
</dbReference>
<gene>
    <name evidence="5" type="ORF">ACFO5S_05875</name>
</gene>
<organism evidence="5 6">
    <name type="scientific">Flavobacterium branchiicola</name>
    <dbReference type="NCBI Taxonomy" id="1114875"/>
    <lineage>
        <taxon>Bacteria</taxon>
        <taxon>Pseudomonadati</taxon>
        <taxon>Bacteroidota</taxon>
        <taxon>Flavobacteriia</taxon>
        <taxon>Flavobacteriales</taxon>
        <taxon>Flavobacteriaceae</taxon>
        <taxon>Flavobacterium</taxon>
    </lineage>
</organism>
<dbReference type="InterPro" id="IPR002577">
    <property type="entry name" value="HTH_HxlR"/>
</dbReference>
<evidence type="ECO:0000313" key="5">
    <source>
        <dbReference type="EMBL" id="MFC4746961.1"/>
    </source>
</evidence>
<dbReference type="SUPFAM" id="SSF46785">
    <property type="entry name" value="Winged helix' DNA-binding domain"/>
    <property type="match status" value="1"/>
</dbReference>
<evidence type="ECO:0000256" key="3">
    <source>
        <dbReference type="ARBA" id="ARBA00023163"/>
    </source>
</evidence>
<sequence>MKQKVMYSEVQCTKHINSVEDALYVLGGKWKLRIIIALFSGQNRFNELQRTIKGISARVLSNELKQVELNGLLTRVVHAEQTPIVVEYIYTEYATTLKDVVTALADWGEKHKKKLQQSYNV</sequence>
<evidence type="ECO:0000256" key="2">
    <source>
        <dbReference type="ARBA" id="ARBA00023125"/>
    </source>
</evidence>
<dbReference type="PROSITE" id="PS51118">
    <property type="entry name" value="HTH_HXLR"/>
    <property type="match status" value="1"/>
</dbReference>
<dbReference type="PANTHER" id="PTHR33204">
    <property type="entry name" value="TRANSCRIPTIONAL REGULATOR, MARR FAMILY"/>
    <property type="match status" value="1"/>
</dbReference>
<comment type="caution">
    <text evidence="5">The sequence shown here is derived from an EMBL/GenBank/DDBJ whole genome shotgun (WGS) entry which is preliminary data.</text>
</comment>
<dbReference type="InterPro" id="IPR036388">
    <property type="entry name" value="WH-like_DNA-bd_sf"/>
</dbReference>
<accession>A0ABV9PCN7</accession>
<keyword evidence="1" id="KW-0805">Transcription regulation</keyword>
<evidence type="ECO:0000313" key="6">
    <source>
        <dbReference type="Proteomes" id="UP001595935"/>
    </source>
</evidence>
<proteinExistence type="predicted"/>
<protein>
    <submittedName>
        <fullName evidence="5">Winged helix-turn-helix transcriptional regulator</fullName>
    </submittedName>
</protein>
<keyword evidence="2" id="KW-0238">DNA-binding</keyword>
<name>A0ABV9PCN7_9FLAO</name>
<keyword evidence="3" id="KW-0804">Transcription</keyword>
<dbReference type="EMBL" id="JBHSGV010000002">
    <property type="protein sequence ID" value="MFC4746961.1"/>
    <property type="molecule type" value="Genomic_DNA"/>
</dbReference>
<evidence type="ECO:0000256" key="1">
    <source>
        <dbReference type="ARBA" id="ARBA00023015"/>
    </source>
</evidence>